<name>A0ABQ7SXJ3_PHRPL</name>
<comment type="caution">
    <text evidence="1">The sequence shown here is derived from an EMBL/GenBank/DDBJ whole genome shotgun (WGS) entry which is preliminary data.</text>
</comment>
<accession>A0ABQ7SXJ3</accession>
<reference evidence="1 2" key="1">
    <citation type="journal article" date="2022" name="Gigascience">
        <title>A chromosome-level genome assembly and annotation of the desert horned lizard, Phrynosoma platyrhinos, provides insight into chromosomal rearrangements among reptiles.</title>
        <authorList>
            <person name="Koochekian N."/>
            <person name="Ascanio A."/>
            <person name="Farleigh K."/>
            <person name="Card D.C."/>
            <person name="Schield D.R."/>
            <person name="Castoe T.A."/>
            <person name="Jezkova T."/>
        </authorList>
    </citation>
    <scope>NUCLEOTIDE SEQUENCE [LARGE SCALE GENOMIC DNA]</scope>
    <source>
        <strain evidence="1">NK-2021</strain>
    </source>
</reference>
<evidence type="ECO:0000313" key="1">
    <source>
        <dbReference type="EMBL" id="KAH0622124.1"/>
    </source>
</evidence>
<proteinExistence type="predicted"/>
<evidence type="ECO:0000313" key="2">
    <source>
        <dbReference type="Proteomes" id="UP000826234"/>
    </source>
</evidence>
<gene>
    <name evidence="1" type="ORF">JD844_024146</name>
</gene>
<keyword evidence="2" id="KW-1185">Reference proteome</keyword>
<organism evidence="1 2">
    <name type="scientific">Phrynosoma platyrhinos</name>
    <name type="common">Desert horned lizard</name>
    <dbReference type="NCBI Taxonomy" id="52577"/>
    <lineage>
        <taxon>Eukaryota</taxon>
        <taxon>Metazoa</taxon>
        <taxon>Chordata</taxon>
        <taxon>Craniata</taxon>
        <taxon>Vertebrata</taxon>
        <taxon>Euteleostomi</taxon>
        <taxon>Lepidosauria</taxon>
        <taxon>Squamata</taxon>
        <taxon>Bifurcata</taxon>
        <taxon>Unidentata</taxon>
        <taxon>Episquamata</taxon>
        <taxon>Toxicofera</taxon>
        <taxon>Iguania</taxon>
        <taxon>Phrynosomatidae</taxon>
        <taxon>Phrynosomatinae</taxon>
        <taxon>Phrynosoma</taxon>
    </lineage>
</organism>
<protein>
    <submittedName>
        <fullName evidence="1">Uncharacterized protein</fullName>
    </submittedName>
</protein>
<sequence>MREGGHVALVTWPEPEVGRGMKWARAAGERLCRRVRGAEALRETCRQYPLFCCLLLGLSLATLLLSR</sequence>
<dbReference type="Proteomes" id="UP000826234">
    <property type="component" value="Unassembled WGS sequence"/>
</dbReference>
<dbReference type="EMBL" id="JAIPUX010003289">
    <property type="protein sequence ID" value="KAH0622124.1"/>
    <property type="molecule type" value="Genomic_DNA"/>
</dbReference>